<dbReference type="GO" id="GO:0004888">
    <property type="term" value="F:transmembrane signaling receptor activity"/>
    <property type="evidence" value="ECO:0007669"/>
    <property type="project" value="InterPro"/>
</dbReference>
<feature type="domain" description="HAMP" evidence="10">
    <location>
        <begin position="266"/>
        <end position="319"/>
    </location>
</feature>
<evidence type="ECO:0000259" key="7">
    <source>
        <dbReference type="PROSITE" id="PS50111"/>
    </source>
</evidence>
<comment type="subcellular location">
    <subcellularLocation>
        <location evidence="1">Membrane</location>
    </subcellularLocation>
</comment>
<evidence type="ECO:0000259" key="8">
    <source>
        <dbReference type="PROSITE" id="PS50112"/>
    </source>
</evidence>
<dbReference type="Gene3D" id="3.30.450.20">
    <property type="entry name" value="PAS domain"/>
    <property type="match status" value="2"/>
</dbReference>
<evidence type="ECO:0000259" key="9">
    <source>
        <dbReference type="PROSITE" id="PS50113"/>
    </source>
</evidence>
<dbReference type="PANTHER" id="PTHR43531:SF14">
    <property type="entry name" value="METHYL-ACCEPTING CHEMOTAXIS PROTEIN I-RELATED"/>
    <property type="match status" value="1"/>
</dbReference>
<keyword evidence="2" id="KW-0488">Methylation</keyword>
<proteinExistence type="inferred from homology"/>
<dbReference type="InterPro" id="IPR004089">
    <property type="entry name" value="MCPsignal_dom"/>
</dbReference>
<sequence length="630" mass="67906">MVFFSQFFSKSAIPMKDDTELQELRGQVAAISKSQAVIEFSMDGRVLHANDNFLHALGYSLSEIQGQHHSMFVDPSERNSPAYRAFWEKLGRGDYDAGQYKRITKSGKEIWIQASYNPILDINGRPIKVIKFATDITKEKEQLADYTGQLAAIGKSQAVIEFTLDGRILNANDNFLNALGYSLSEIKGQHHSLFVDPAYRASPEYRAFWEKLGRGEFDAGQYKRIAKGGREIWIQASYNPIFDASGRPFKVVKYASDVTDQVHAAKMLQEAVDEALVVVSQVAAGDLTQMIDTSTRTGAMAQLCEGINGLVEQLKETVSRIKQAADAINVASSEIAAGNTDLSQRTEEQAASLEETAASMEELTGTVKQNAENARQASQLAKSAAEIAEKGGRVVAGVVTTMGSIADSSKKIADIISVIDGIAFQTNILALNAAVEAARAGEQGRGFAVVAGEVRNLAQRSAAAAKEIKDLIQDSVSRVSDGTKLVEDAGSTMNEIVTSVQRVNDIISEISSASREQSDGIEQVNKAVTQMDEGTQQNAALVEEAAANAESLEEQARQLVDAVMMFKMEESARHGGMSVTRRPSASRGSVARPTAGKGAKAMTKAVPKPAPKPKALPAAGNVEDGDWEEF</sequence>
<keyword evidence="12" id="KW-1185">Reference proteome</keyword>
<dbReference type="PROSITE" id="PS50113">
    <property type="entry name" value="PAC"/>
    <property type="match status" value="2"/>
</dbReference>
<dbReference type="EMBL" id="JACHHY010000016">
    <property type="protein sequence ID" value="MBB5019359.1"/>
    <property type="molecule type" value="Genomic_DNA"/>
</dbReference>
<dbReference type="GO" id="GO:0006935">
    <property type="term" value="P:chemotaxis"/>
    <property type="evidence" value="ECO:0007669"/>
    <property type="project" value="InterPro"/>
</dbReference>
<dbReference type="Pfam" id="PF00015">
    <property type="entry name" value="MCPsignal"/>
    <property type="match status" value="1"/>
</dbReference>
<feature type="region of interest" description="Disordered" evidence="6">
    <location>
        <begin position="573"/>
        <end position="630"/>
    </location>
</feature>
<evidence type="ECO:0000256" key="2">
    <source>
        <dbReference type="ARBA" id="ARBA00022481"/>
    </source>
</evidence>
<dbReference type="PRINTS" id="PR00260">
    <property type="entry name" value="CHEMTRNSDUCR"/>
</dbReference>
<dbReference type="PANTHER" id="PTHR43531">
    <property type="entry name" value="PROTEIN ICFG"/>
    <property type="match status" value="1"/>
</dbReference>
<dbReference type="GO" id="GO:0005886">
    <property type="term" value="C:plasma membrane"/>
    <property type="evidence" value="ECO:0007669"/>
    <property type="project" value="TreeGrafter"/>
</dbReference>
<dbReference type="FunFam" id="1.10.287.950:FF:000001">
    <property type="entry name" value="Methyl-accepting chemotaxis sensory transducer"/>
    <property type="match status" value="1"/>
</dbReference>
<dbReference type="NCBIfam" id="TIGR00229">
    <property type="entry name" value="sensory_box"/>
    <property type="match status" value="2"/>
</dbReference>
<dbReference type="InterPro" id="IPR000014">
    <property type="entry name" value="PAS"/>
</dbReference>
<dbReference type="InterPro" id="IPR051310">
    <property type="entry name" value="MCP_chemotaxis"/>
</dbReference>
<dbReference type="SUPFAM" id="SSF58104">
    <property type="entry name" value="Methyl-accepting chemotaxis protein (MCP) signaling domain"/>
    <property type="match status" value="1"/>
</dbReference>
<dbReference type="SUPFAM" id="SSF55785">
    <property type="entry name" value="PYP-like sensor domain (PAS domain)"/>
    <property type="match status" value="2"/>
</dbReference>
<dbReference type="InterPro" id="IPR013655">
    <property type="entry name" value="PAS_fold_3"/>
</dbReference>
<keyword evidence="5" id="KW-0175">Coiled coil</keyword>
<dbReference type="PROSITE" id="PS50112">
    <property type="entry name" value="PAS"/>
    <property type="match status" value="1"/>
</dbReference>
<dbReference type="PROSITE" id="PS50885">
    <property type="entry name" value="HAMP"/>
    <property type="match status" value="1"/>
</dbReference>
<feature type="domain" description="Methyl-accepting transducer" evidence="7">
    <location>
        <begin position="324"/>
        <end position="553"/>
    </location>
</feature>
<dbReference type="InterPro" id="IPR003660">
    <property type="entry name" value="HAMP_dom"/>
</dbReference>
<feature type="domain" description="PAC" evidence="9">
    <location>
        <begin position="96"/>
        <end position="148"/>
    </location>
</feature>
<feature type="compositionally biased region" description="Low complexity" evidence="6">
    <location>
        <begin position="594"/>
        <end position="607"/>
    </location>
</feature>
<feature type="domain" description="PAC" evidence="9">
    <location>
        <begin position="218"/>
        <end position="270"/>
    </location>
</feature>
<reference evidence="11 12" key="1">
    <citation type="submission" date="2020-08" db="EMBL/GenBank/DDBJ databases">
        <title>Genomic Encyclopedia of Type Strains, Phase IV (KMG-IV): sequencing the most valuable type-strain genomes for metagenomic binning, comparative biology and taxonomic classification.</title>
        <authorList>
            <person name="Goeker M."/>
        </authorList>
    </citation>
    <scope>NUCLEOTIDE SEQUENCE [LARGE SCALE GENOMIC DNA]</scope>
    <source>
        <strain evidence="11 12">DSM 27165</strain>
    </source>
</reference>
<dbReference type="Pfam" id="PF08447">
    <property type="entry name" value="PAS_3"/>
    <property type="match status" value="2"/>
</dbReference>
<gene>
    <name evidence="11" type="ORF">HNQ59_002660</name>
</gene>
<dbReference type="PROSITE" id="PS50111">
    <property type="entry name" value="CHEMOTAXIS_TRANSDUC_2"/>
    <property type="match status" value="1"/>
</dbReference>
<evidence type="ECO:0000313" key="11">
    <source>
        <dbReference type="EMBL" id="MBB5019359.1"/>
    </source>
</evidence>
<dbReference type="GO" id="GO:0007165">
    <property type="term" value="P:signal transduction"/>
    <property type="evidence" value="ECO:0007669"/>
    <property type="project" value="UniProtKB-KW"/>
</dbReference>
<dbReference type="InterPro" id="IPR000700">
    <property type="entry name" value="PAS-assoc_C"/>
</dbReference>
<protein>
    <submittedName>
        <fullName evidence="11">Methyl-accepting chemotaxis protein</fullName>
    </submittedName>
</protein>
<dbReference type="SMART" id="SM00091">
    <property type="entry name" value="PAS"/>
    <property type="match status" value="2"/>
</dbReference>
<comment type="similarity">
    <text evidence="3">Belongs to the methyl-accepting chemotaxis (MCP) protein family.</text>
</comment>
<name>A0A840MQK5_9PROT</name>
<dbReference type="AlphaFoldDB" id="A0A840MQK5"/>
<dbReference type="CDD" id="cd11386">
    <property type="entry name" value="MCP_signal"/>
    <property type="match status" value="1"/>
</dbReference>
<dbReference type="InterPro" id="IPR004090">
    <property type="entry name" value="Chemotax_Me-accpt_rcpt"/>
</dbReference>
<feature type="coiled-coil region" evidence="5">
    <location>
        <begin position="542"/>
        <end position="569"/>
    </location>
</feature>
<evidence type="ECO:0000313" key="12">
    <source>
        <dbReference type="Proteomes" id="UP000575898"/>
    </source>
</evidence>
<keyword evidence="4" id="KW-0807">Transducer</keyword>
<organism evidence="11 12">
    <name type="scientific">Chitinivorax tropicus</name>
    <dbReference type="NCBI Taxonomy" id="714531"/>
    <lineage>
        <taxon>Bacteria</taxon>
        <taxon>Pseudomonadati</taxon>
        <taxon>Pseudomonadota</taxon>
        <taxon>Betaproteobacteria</taxon>
        <taxon>Chitinivorax</taxon>
    </lineage>
</organism>
<evidence type="ECO:0000256" key="1">
    <source>
        <dbReference type="ARBA" id="ARBA00004370"/>
    </source>
</evidence>
<evidence type="ECO:0000256" key="3">
    <source>
        <dbReference type="ARBA" id="ARBA00029447"/>
    </source>
</evidence>
<dbReference type="Gene3D" id="1.10.287.950">
    <property type="entry name" value="Methyl-accepting chemotaxis protein"/>
    <property type="match status" value="1"/>
</dbReference>
<comment type="caution">
    <text evidence="11">The sequence shown here is derived from an EMBL/GenBank/DDBJ whole genome shotgun (WGS) entry which is preliminary data.</text>
</comment>
<accession>A0A840MQK5</accession>
<dbReference type="InterPro" id="IPR035965">
    <property type="entry name" value="PAS-like_dom_sf"/>
</dbReference>
<dbReference type="Proteomes" id="UP000575898">
    <property type="component" value="Unassembled WGS sequence"/>
</dbReference>
<dbReference type="CDD" id="cd00130">
    <property type="entry name" value="PAS"/>
    <property type="match status" value="2"/>
</dbReference>
<evidence type="ECO:0000259" key="10">
    <source>
        <dbReference type="PROSITE" id="PS50885"/>
    </source>
</evidence>
<evidence type="ECO:0000256" key="5">
    <source>
        <dbReference type="SAM" id="Coils"/>
    </source>
</evidence>
<dbReference type="SMART" id="SM00283">
    <property type="entry name" value="MA"/>
    <property type="match status" value="1"/>
</dbReference>
<evidence type="ECO:0000256" key="4">
    <source>
        <dbReference type="PROSITE-ProRule" id="PRU00284"/>
    </source>
</evidence>
<dbReference type="SMART" id="SM00086">
    <property type="entry name" value="PAC"/>
    <property type="match status" value="2"/>
</dbReference>
<feature type="domain" description="PAS" evidence="8">
    <location>
        <begin position="37"/>
        <end position="79"/>
    </location>
</feature>
<dbReference type="InterPro" id="IPR001610">
    <property type="entry name" value="PAC"/>
</dbReference>
<dbReference type="RefSeq" id="WP_343074276.1">
    <property type="nucleotide sequence ID" value="NZ_JACHHY010000016.1"/>
</dbReference>
<evidence type="ECO:0000256" key="6">
    <source>
        <dbReference type="SAM" id="MobiDB-lite"/>
    </source>
</evidence>